<name>A0A090Q3D6_9FLAO</name>
<keyword evidence="3" id="KW-1185">Reference proteome</keyword>
<protein>
    <submittedName>
        <fullName evidence="2">Uncharacterized protein</fullName>
    </submittedName>
</protein>
<accession>A0A090Q3D6</accession>
<organism evidence="2 3">
    <name type="scientific">Nonlabens tegetincola</name>
    <dbReference type="NCBI Taxonomy" id="323273"/>
    <lineage>
        <taxon>Bacteria</taxon>
        <taxon>Pseudomonadati</taxon>
        <taxon>Bacteroidota</taxon>
        <taxon>Flavobacteriia</taxon>
        <taxon>Flavobacteriales</taxon>
        <taxon>Flavobacteriaceae</taxon>
        <taxon>Nonlabens</taxon>
    </lineage>
</organism>
<keyword evidence="1" id="KW-0812">Transmembrane</keyword>
<dbReference type="PANTHER" id="PTHR37464">
    <property type="entry name" value="BLL2463 PROTEIN"/>
    <property type="match status" value="1"/>
</dbReference>
<evidence type="ECO:0000313" key="2">
    <source>
        <dbReference type="EMBL" id="GAK97594.1"/>
    </source>
</evidence>
<dbReference type="InterPro" id="IPR029062">
    <property type="entry name" value="Class_I_gatase-like"/>
</dbReference>
<dbReference type="SUPFAM" id="SSF52317">
    <property type="entry name" value="Class I glutamine amidotransferase-like"/>
    <property type="match status" value="1"/>
</dbReference>
<dbReference type="Proteomes" id="UP000029221">
    <property type="component" value="Unassembled WGS sequence"/>
</dbReference>
<dbReference type="AlphaFoldDB" id="A0A090Q3D6"/>
<dbReference type="EMBL" id="BBML01000006">
    <property type="protein sequence ID" value="GAK97594.1"/>
    <property type="molecule type" value="Genomic_DNA"/>
</dbReference>
<evidence type="ECO:0000313" key="3">
    <source>
        <dbReference type="Proteomes" id="UP000029221"/>
    </source>
</evidence>
<proteinExistence type="predicted"/>
<dbReference type="eggNOG" id="COG2304">
    <property type="taxonomic scope" value="Bacteria"/>
</dbReference>
<evidence type="ECO:0000256" key="1">
    <source>
        <dbReference type="SAM" id="Phobius"/>
    </source>
</evidence>
<comment type="caution">
    <text evidence="2">The sequence shown here is derived from an EMBL/GenBank/DDBJ whole genome shotgun (WGS) entry which is preliminary data.</text>
</comment>
<gene>
    <name evidence="2" type="ORF">JCM19294_130</name>
</gene>
<reference evidence="2" key="1">
    <citation type="journal article" date="2014" name="Genome Announc.">
        <title>Draft Genome Sequences of Marine Flavobacterium Nonlabens Strains NR17, NR24, NR27, NR32, NR33, and Ara13.</title>
        <authorList>
            <person name="Nakanishi M."/>
            <person name="Meirelles P."/>
            <person name="Suzuki R."/>
            <person name="Takatani N."/>
            <person name="Mino S."/>
            <person name="Suda W."/>
            <person name="Oshima K."/>
            <person name="Hattori M."/>
            <person name="Ohkuma M."/>
            <person name="Hosokawa M."/>
            <person name="Miyashita K."/>
            <person name="Thompson F.L."/>
            <person name="Niwa A."/>
            <person name="Sawabe T."/>
            <person name="Sawabe T."/>
        </authorList>
    </citation>
    <scope>NUCLEOTIDE SEQUENCE [LARGE SCALE GENOMIC DNA]</scope>
    <source>
        <strain evidence="2">JCM 19294</strain>
    </source>
</reference>
<feature type="transmembrane region" description="Helical" evidence="1">
    <location>
        <begin position="507"/>
        <end position="529"/>
    </location>
</feature>
<keyword evidence="1" id="KW-1133">Transmembrane helix</keyword>
<dbReference type="PANTHER" id="PTHR37464:SF1">
    <property type="entry name" value="BLL2463 PROTEIN"/>
    <property type="match status" value="1"/>
</dbReference>
<sequence>MQREAANGSLLQQSVQQLIETIPSSKSFNLITNDSEFKNVTLKEVKNNLLDLNYSKKSFDINQALLKANSLFSDKKNVKDIILISDFQKLNEEPLDTSKLSSVRIIQVNAPDKINIAIDSAFIFKETGINKELKVLLSSSSPMENAISVALNHKGKLIAKTSVEFENKKAIAQFNYTLGEPLTGQLNIQSNDLEFDNTLYISEQEKQRVNILAINNEKDDFLKKLYKGDEFNLTSVNLNQLNYNLIPDQNLIILNELDDFSSELESALRRFKSNGGKLVLIPSSEMRTAFLGITPLSQQVNSDKKITNINFEHPLFKGVFNKRVSNFQYPTVSKVILPSKPVPSILTYEDNSSFLHEDNGTYIFTSSLNESISNFKSSPLIVPIFYNFAISSLSPGRLFYKTNQSDKITIPVNVKQDEIVTISNQEIEVIPLQKAFNNKVEIQTDGIDLSAGNYTLSYSGVAVGNISFNDDRLENKQSFYELQSLDTYSSVKDLMSQLSSEENITSLWQWFVCGALLFLLLETLILKYLK</sequence>
<keyword evidence="1" id="KW-0472">Membrane</keyword>